<keyword evidence="7" id="KW-1185">Reference proteome</keyword>
<evidence type="ECO:0000313" key="7">
    <source>
        <dbReference type="Proteomes" id="UP001208570"/>
    </source>
</evidence>
<evidence type="ECO:0008006" key="8">
    <source>
        <dbReference type="Google" id="ProtNLM"/>
    </source>
</evidence>
<keyword evidence="4" id="KW-0206">Cytoskeleton</keyword>
<dbReference type="InterPro" id="IPR052116">
    <property type="entry name" value="Centro_Cilium_Assembly"/>
</dbReference>
<dbReference type="EMBL" id="JAODUP010000127">
    <property type="protein sequence ID" value="KAK2160778.1"/>
    <property type="molecule type" value="Genomic_DNA"/>
</dbReference>
<feature type="coiled-coil region" evidence="5">
    <location>
        <begin position="305"/>
        <end position="507"/>
    </location>
</feature>
<evidence type="ECO:0000256" key="4">
    <source>
        <dbReference type="ARBA" id="ARBA00023212"/>
    </source>
</evidence>
<sequence>MTVVEFHDTYLRLCKDHHVEPQDCVLHALDVSQKGPHKGGYCLNLSTHSLSVQTCAILAKVFTTDRTFLEIKLNDCMIPEEGMKAIAHGFIGNVACKKLDLKGNNIRGTATEALGRMLRQNKTLLSMCLEWNALGMLDTAFSVFCEGLGSNPTLQVLDLRNNQINHDGATELAAAIKRNTTVRSLDLRWNNIGLIGGRALLNALDYNKTLVRLDLAGNNTPCDVLKSIETYASRNADRAELTTDFKSKQHMLSREIQVLKKTRHSESKVAELMAIVTQTKEEQAEFIRQSQLELKHEREDRAVAEGKLQKELIKINERNMELENKIDDLERKCKGQQEQIFDLKEQLTAAHAEVKLKAAQFDERLQFEKSKLKDAYRDNDELKLKEIQRIKQEAEETEKLLKERIQKLEMTRIELEEDISRQKNALATERLQAEEQLSTLKQRLKHEEEQRCRQLEEKIRMLISSKEELSSHCSQQVSSITELQARNANLILENETLRHRIETLNQVPE</sequence>
<keyword evidence="3 5" id="KW-0175">Coiled coil</keyword>
<evidence type="ECO:0000256" key="1">
    <source>
        <dbReference type="ARBA" id="ARBA00004300"/>
    </source>
</evidence>
<dbReference type="GO" id="GO:0005886">
    <property type="term" value="C:plasma membrane"/>
    <property type="evidence" value="ECO:0007669"/>
    <property type="project" value="TreeGrafter"/>
</dbReference>
<dbReference type="SMART" id="SM00368">
    <property type="entry name" value="LRR_RI"/>
    <property type="match status" value="4"/>
</dbReference>
<proteinExistence type="predicted"/>
<dbReference type="SUPFAM" id="SSF52047">
    <property type="entry name" value="RNI-like"/>
    <property type="match status" value="1"/>
</dbReference>
<accession>A0AAD9N9V1</accession>
<reference evidence="6" key="1">
    <citation type="journal article" date="2023" name="Mol. Biol. Evol.">
        <title>Third-Generation Sequencing Reveals the Adaptive Role of the Epigenome in Three Deep-Sea Polychaetes.</title>
        <authorList>
            <person name="Perez M."/>
            <person name="Aroh O."/>
            <person name="Sun Y."/>
            <person name="Lan Y."/>
            <person name="Juniper S.K."/>
            <person name="Young C.R."/>
            <person name="Angers B."/>
            <person name="Qian P.Y."/>
        </authorList>
    </citation>
    <scope>NUCLEOTIDE SEQUENCE</scope>
    <source>
        <strain evidence="6">P08H-3</strain>
    </source>
</reference>
<name>A0AAD9N9V1_9ANNE</name>
<dbReference type="PANTHER" id="PTHR23170:SF3">
    <property type="entry name" value="LEUCINE-RICH REPEAT-CONTAINING PROTEIN 45"/>
    <property type="match status" value="1"/>
</dbReference>
<dbReference type="GO" id="GO:0005813">
    <property type="term" value="C:centrosome"/>
    <property type="evidence" value="ECO:0007669"/>
    <property type="project" value="UniProtKB-SubCell"/>
</dbReference>
<dbReference type="InterPro" id="IPR032675">
    <property type="entry name" value="LRR_dom_sf"/>
</dbReference>
<dbReference type="Gene3D" id="3.80.10.10">
    <property type="entry name" value="Ribonuclease Inhibitor"/>
    <property type="match status" value="2"/>
</dbReference>
<evidence type="ECO:0000256" key="2">
    <source>
        <dbReference type="ARBA" id="ARBA00022490"/>
    </source>
</evidence>
<evidence type="ECO:0000256" key="5">
    <source>
        <dbReference type="SAM" id="Coils"/>
    </source>
</evidence>
<dbReference type="AlphaFoldDB" id="A0AAD9N9V1"/>
<dbReference type="PANTHER" id="PTHR23170">
    <property type="entry name" value="NY-REN-58 ANTIGEN"/>
    <property type="match status" value="1"/>
</dbReference>
<gene>
    <name evidence="6" type="ORF">LSH36_127g12010</name>
</gene>
<comment type="caution">
    <text evidence="6">The sequence shown here is derived from an EMBL/GenBank/DDBJ whole genome shotgun (WGS) entry which is preliminary data.</text>
</comment>
<evidence type="ECO:0000313" key="6">
    <source>
        <dbReference type="EMBL" id="KAK2160778.1"/>
    </source>
</evidence>
<keyword evidence="2" id="KW-0963">Cytoplasm</keyword>
<comment type="subcellular location">
    <subcellularLocation>
        <location evidence="1">Cytoplasm</location>
        <location evidence="1">Cytoskeleton</location>
        <location evidence="1">Microtubule organizing center</location>
        <location evidence="1">Centrosome</location>
    </subcellularLocation>
</comment>
<dbReference type="Pfam" id="PF13516">
    <property type="entry name" value="LRR_6"/>
    <property type="match status" value="2"/>
</dbReference>
<evidence type="ECO:0000256" key="3">
    <source>
        <dbReference type="ARBA" id="ARBA00023054"/>
    </source>
</evidence>
<protein>
    <recommendedName>
        <fullName evidence="8">Leucine-rich repeat-containing protein 45</fullName>
    </recommendedName>
</protein>
<dbReference type="Proteomes" id="UP001208570">
    <property type="component" value="Unassembled WGS sequence"/>
</dbReference>
<organism evidence="6 7">
    <name type="scientific">Paralvinella palmiformis</name>
    <dbReference type="NCBI Taxonomy" id="53620"/>
    <lineage>
        <taxon>Eukaryota</taxon>
        <taxon>Metazoa</taxon>
        <taxon>Spiralia</taxon>
        <taxon>Lophotrochozoa</taxon>
        <taxon>Annelida</taxon>
        <taxon>Polychaeta</taxon>
        <taxon>Sedentaria</taxon>
        <taxon>Canalipalpata</taxon>
        <taxon>Terebellida</taxon>
        <taxon>Terebelliformia</taxon>
        <taxon>Alvinellidae</taxon>
        <taxon>Paralvinella</taxon>
    </lineage>
</organism>
<dbReference type="InterPro" id="IPR001611">
    <property type="entry name" value="Leu-rich_rpt"/>
</dbReference>